<name>A0ABQ1NK25_9BACI</name>
<reference evidence="5" key="1">
    <citation type="journal article" date="2019" name="Int. J. Syst. Evol. Microbiol.">
        <title>The Global Catalogue of Microorganisms (GCM) 10K type strain sequencing project: providing services to taxonomists for standard genome sequencing and annotation.</title>
        <authorList>
            <consortium name="The Broad Institute Genomics Platform"/>
            <consortium name="The Broad Institute Genome Sequencing Center for Infectious Disease"/>
            <person name="Wu L."/>
            <person name="Ma J."/>
        </authorList>
    </citation>
    <scope>NUCLEOTIDE SEQUENCE [LARGE SCALE GENOMIC DNA]</scope>
    <source>
        <strain evidence="5">CCM 7282</strain>
    </source>
</reference>
<evidence type="ECO:0000313" key="4">
    <source>
        <dbReference type="EMBL" id="GGC79175.1"/>
    </source>
</evidence>
<keyword evidence="5" id="KW-1185">Reference proteome</keyword>
<dbReference type="InterPro" id="IPR009003">
    <property type="entry name" value="Peptidase_S1_PA"/>
</dbReference>
<evidence type="ECO:0000256" key="1">
    <source>
        <dbReference type="ARBA" id="ARBA00022670"/>
    </source>
</evidence>
<sequence>MKRKWMISIILSVIIAGAGVSGVLYLQDMMPAKLEEASALVQTSNNDQADEEPVTREEEEIIEESQDRVFQITAPNGEQGSGFLYNEKGDLLTNAHVVANTREVTITTSDSKELSGEVIGISTNTDVAVVRVPALNENAPLPLERENKAEMLDNVLALGSPLGLQNTVTTGEITGLDREFDIAPFEYRGLYQISAPIQPGNSGGPLIDAETGHVIGINSAKLDKEGIGFSIPLPDILDLVERWSESPMESLPEIQDTVGGPGEGYNTTPVDQATYIVEYFYESINQGDFVTAYSLIGSSWQGDNSYENFRQGYSNTLSVKVDDLIPKQSGKNVQVTAFITVEENISGEVEIKKYKLNYIVGVENDQIKILSGKGEEVSS</sequence>
<comment type="caution">
    <text evidence="4">The sequence shown here is derived from an EMBL/GenBank/DDBJ whole genome shotgun (WGS) entry which is preliminary data.</text>
</comment>
<dbReference type="InterPro" id="IPR001940">
    <property type="entry name" value="Peptidase_S1C"/>
</dbReference>
<keyword evidence="1" id="KW-0645">Protease</keyword>
<dbReference type="Gene3D" id="2.40.10.120">
    <property type="match status" value="1"/>
</dbReference>
<dbReference type="EMBL" id="BMCJ01000001">
    <property type="protein sequence ID" value="GGC79175.1"/>
    <property type="molecule type" value="Genomic_DNA"/>
</dbReference>
<dbReference type="InterPro" id="IPR051201">
    <property type="entry name" value="Chloro_Bact_Ser_Proteases"/>
</dbReference>
<evidence type="ECO:0000256" key="3">
    <source>
        <dbReference type="ARBA" id="ARBA00022825"/>
    </source>
</evidence>
<dbReference type="PANTHER" id="PTHR43343:SF3">
    <property type="entry name" value="PROTEASE DO-LIKE 8, CHLOROPLASTIC"/>
    <property type="match status" value="1"/>
</dbReference>
<protein>
    <submittedName>
        <fullName evidence="4">Peptidase S1</fullName>
    </submittedName>
</protein>
<dbReference type="Proteomes" id="UP000619534">
    <property type="component" value="Unassembled WGS sequence"/>
</dbReference>
<dbReference type="SUPFAM" id="SSF50494">
    <property type="entry name" value="Trypsin-like serine proteases"/>
    <property type="match status" value="1"/>
</dbReference>
<organism evidence="4 5">
    <name type="scientific">Thalassobacillus devorans</name>
    <dbReference type="NCBI Taxonomy" id="279813"/>
    <lineage>
        <taxon>Bacteria</taxon>
        <taxon>Bacillati</taxon>
        <taxon>Bacillota</taxon>
        <taxon>Bacilli</taxon>
        <taxon>Bacillales</taxon>
        <taxon>Bacillaceae</taxon>
        <taxon>Thalassobacillus</taxon>
    </lineage>
</organism>
<dbReference type="PANTHER" id="PTHR43343">
    <property type="entry name" value="PEPTIDASE S12"/>
    <property type="match status" value="1"/>
</dbReference>
<evidence type="ECO:0000313" key="5">
    <source>
        <dbReference type="Proteomes" id="UP000619534"/>
    </source>
</evidence>
<keyword evidence="2" id="KW-0378">Hydrolase</keyword>
<accession>A0ABQ1NK25</accession>
<proteinExistence type="predicted"/>
<dbReference type="RefSeq" id="WP_062445409.1">
    <property type="nucleotide sequence ID" value="NZ_BMCJ01000001.1"/>
</dbReference>
<evidence type="ECO:0000256" key="2">
    <source>
        <dbReference type="ARBA" id="ARBA00022801"/>
    </source>
</evidence>
<dbReference type="Pfam" id="PF13365">
    <property type="entry name" value="Trypsin_2"/>
    <property type="match status" value="1"/>
</dbReference>
<gene>
    <name evidence="4" type="ORF">GCM10007216_07050</name>
</gene>
<keyword evidence="3" id="KW-0720">Serine protease</keyword>
<dbReference type="PRINTS" id="PR00834">
    <property type="entry name" value="PROTEASES2C"/>
</dbReference>